<feature type="transmembrane region" description="Helical" evidence="1">
    <location>
        <begin position="60"/>
        <end position="78"/>
    </location>
</feature>
<dbReference type="EMBL" id="CP010086">
    <property type="protein sequence ID" value="AJH00415.2"/>
    <property type="molecule type" value="Genomic_DNA"/>
</dbReference>
<organism evidence="2 3">
    <name type="scientific">Clostridium beijerinckii</name>
    <name type="common">Clostridium MP</name>
    <dbReference type="NCBI Taxonomy" id="1520"/>
    <lineage>
        <taxon>Bacteria</taxon>
        <taxon>Bacillati</taxon>
        <taxon>Bacillota</taxon>
        <taxon>Clostridia</taxon>
        <taxon>Eubacteriales</taxon>
        <taxon>Clostridiaceae</taxon>
        <taxon>Clostridium</taxon>
    </lineage>
</organism>
<dbReference type="InterPro" id="IPR012443">
    <property type="entry name" value="DUF1646"/>
</dbReference>
<sequence length="343" mass="37995">MLKLFYVLTLLLVVTFVLPIVSKKVENNLEIFLFIVGVLACVTSGDINKELFLGIIQNKFMYTIAVAVLIGGFIFKALSTHIEGALTYILKYVPLKLFIFLLIVIIGFLSSIITAIIAALLLVEIVSILPISRKNKINIDVVACFSIGIGAVLTPIGEPLSTMIVSKLNVSFWYLLDKYGVYIIPAIFILGIIGTFYGIQEKIESNNTEEIIIEETNKEIFIRALKIILFIIALELLGEGFKILIDNYVINLHTGYLYWFNMSSAVLDNATLAAAEVSVKMSEAQVKAVLMGLLISGGMMIPGNIPNIISAGKLKINSKEWMRLGIPLGMTIMIIYYIILFKI</sequence>
<accession>A0A0B5QDU1</accession>
<feature type="transmembrane region" description="Helical" evidence="1">
    <location>
        <begin position="137"/>
        <end position="157"/>
    </location>
</feature>
<name>A0A0B5QDU1_CLOBE</name>
<reference evidence="3" key="1">
    <citation type="submission" date="2014-12" db="EMBL/GenBank/DDBJ databases">
        <title>Genome sequence of Clostridium beijerinckii strain 59B.</title>
        <authorList>
            <person name="Little G.T."/>
            <person name="Minton N.P."/>
        </authorList>
    </citation>
    <scope>NUCLEOTIDE SEQUENCE [LARGE SCALE GENOMIC DNA]</scope>
    <source>
        <strain evidence="3">59B</strain>
    </source>
</reference>
<feature type="transmembrane region" description="Helical" evidence="1">
    <location>
        <begin position="321"/>
        <end position="341"/>
    </location>
</feature>
<gene>
    <name evidence="2" type="ORF">LF65_03863</name>
</gene>
<evidence type="ECO:0000313" key="2">
    <source>
        <dbReference type="EMBL" id="AJH00415.2"/>
    </source>
</evidence>
<dbReference type="Proteomes" id="UP000031866">
    <property type="component" value="Chromosome"/>
</dbReference>
<dbReference type="Pfam" id="PF07854">
    <property type="entry name" value="DUF1646"/>
    <property type="match status" value="1"/>
</dbReference>
<feature type="transmembrane region" description="Helical" evidence="1">
    <location>
        <begin position="289"/>
        <end position="309"/>
    </location>
</feature>
<feature type="transmembrane region" description="Helical" evidence="1">
    <location>
        <begin position="179"/>
        <end position="199"/>
    </location>
</feature>
<dbReference type="PIRSF" id="PIRSF019205">
    <property type="entry name" value="DUF1646"/>
    <property type="match status" value="1"/>
</dbReference>
<keyword evidence="1" id="KW-0472">Membrane</keyword>
<evidence type="ECO:0000313" key="3">
    <source>
        <dbReference type="Proteomes" id="UP000031866"/>
    </source>
</evidence>
<dbReference type="STRING" id="1520.LF65_03863"/>
<keyword evidence="1" id="KW-1133">Transmembrane helix</keyword>
<dbReference type="RefSeq" id="WP_041898170.1">
    <property type="nucleotide sequence ID" value="NZ_CP010086.2"/>
</dbReference>
<feature type="transmembrane region" description="Helical" evidence="1">
    <location>
        <begin position="29"/>
        <end position="48"/>
    </location>
</feature>
<feature type="transmembrane region" description="Helical" evidence="1">
    <location>
        <begin position="98"/>
        <end position="125"/>
    </location>
</feature>
<dbReference type="OrthoDB" id="2678059at2"/>
<proteinExistence type="predicted"/>
<keyword evidence="1" id="KW-0812">Transmembrane</keyword>
<evidence type="ECO:0000256" key="1">
    <source>
        <dbReference type="SAM" id="Phobius"/>
    </source>
</evidence>
<dbReference type="KEGG" id="cbei:LF65_03863"/>
<protein>
    <submittedName>
        <fullName evidence="2">Cation transporter</fullName>
    </submittedName>
</protein>
<dbReference type="AlphaFoldDB" id="A0A0B5QDU1"/>